<feature type="compositionally biased region" description="Low complexity" evidence="5">
    <location>
        <begin position="635"/>
        <end position="650"/>
    </location>
</feature>
<dbReference type="AlphaFoldDB" id="A0A9P8AC37"/>
<reference evidence="7" key="1">
    <citation type="journal article" date="2021" name="Genome Biol. Evol.">
        <title>The assembled and annotated genome of the fairy-ring fungus Marasmius oreades.</title>
        <authorList>
            <person name="Hiltunen M."/>
            <person name="Ament-Velasquez S.L."/>
            <person name="Johannesson H."/>
        </authorList>
    </citation>
    <scope>NUCLEOTIDE SEQUENCE</scope>
    <source>
        <strain evidence="7">03SP1</strain>
    </source>
</reference>
<feature type="region of interest" description="Disordered" evidence="5">
    <location>
        <begin position="703"/>
        <end position="733"/>
    </location>
</feature>
<comment type="similarity">
    <text evidence="2">Belongs to the RIX1/PELP1 family.</text>
</comment>
<dbReference type="PANTHER" id="PTHR34105:SF1">
    <property type="entry name" value="PROLINE-, GLUTAMIC ACID- AND LEUCINE-RICH PROTEIN 1"/>
    <property type="match status" value="1"/>
</dbReference>
<organism evidence="7 8">
    <name type="scientific">Marasmius oreades</name>
    <name type="common">fairy-ring Marasmius</name>
    <dbReference type="NCBI Taxonomy" id="181124"/>
    <lineage>
        <taxon>Eukaryota</taxon>
        <taxon>Fungi</taxon>
        <taxon>Dikarya</taxon>
        <taxon>Basidiomycota</taxon>
        <taxon>Agaricomycotina</taxon>
        <taxon>Agaricomycetes</taxon>
        <taxon>Agaricomycetidae</taxon>
        <taxon>Agaricales</taxon>
        <taxon>Marasmiineae</taxon>
        <taxon>Marasmiaceae</taxon>
        <taxon>Marasmius</taxon>
    </lineage>
</organism>
<dbReference type="InterPro" id="IPR016024">
    <property type="entry name" value="ARM-type_fold"/>
</dbReference>
<comment type="caution">
    <text evidence="7">The sequence shown here is derived from an EMBL/GenBank/DDBJ whole genome shotgun (WGS) entry which is preliminary data.</text>
</comment>
<dbReference type="SUPFAM" id="SSF48371">
    <property type="entry name" value="ARM repeat"/>
    <property type="match status" value="1"/>
</dbReference>
<dbReference type="PANTHER" id="PTHR34105">
    <property type="entry name" value="PROLINE-, GLUTAMIC ACID- AND LEUCINE-RICH PROTEIN 1"/>
    <property type="match status" value="1"/>
</dbReference>
<dbReference type="GeneID" id="66073249"/>
<evidence type="ECO:0000313" key="8">
    <source>
        <dbReference type="Proteomes" id="UP001049176"/>
    </source>
</evidence>
<dbReference type="EMBL" id="CM032182">
    <property type="protein sequence ID" value="KAG7096761.1"/>
    <property type="molecule type" value="Genomic_DNA"/>
</dbReference>
<dbReference type="OrthoDB" id="20900at2759"/>
<sequence>MSDTLKTVLNVQLASEASSTVNLPYILQVLSPNYFSSSPHLSKWVLRVNSLLHSKDPGAKWSGLCLARATALNCRQLMIENAQMWLQVAIPLLSKKEPPPVLTAALNLCRIIFTSATDIPEFQRQVSTPNIPKFLAALIQHLENANDDLEFKALVLKTITRLVPIYPNIHRASHGGLSAITLNMLFDAPSQSTKVLGDYAAELHAVLHLTGGRVGAATLWRKSMDERLADAWAAFGRLRTSFSDGQAPTPDPTLHPSVSVTLNLARLRSSIVLLSHLLKSPTSRPVQVPIGPLVKFAMTLLAVTVEEQTEDDVVSSVRDMEMTAIPSIRKLACEFTICLAKCITDHLTPYLTRLCTYIAFQLEQRLNSSERHSFLEALNALLTRCLPLSSTVVSTRLTRTVLSIVKVILPPQTDTGQPTDTHMGTSTSKRGKKRARGYEGDEVFKTSMSVICPSLLEAKVLLEACDVLHTLLRNPNVSSNMHSLSCRVVLAAILNLPRIPPLLVSPDAQVHRQLVERLQQLALTLSEGTTSAMGRSLGLVMHALSTVDIDEDTMHGLDLLLHPRLPPLLRSQPQVEALSLFRSEESEEEAVERQRLGLEIQIQDPSELAASSGNGDVVMRDAPPPETMAVSGASTALPHPTTTEPPATTPDAEISSPALQIPDIQIGVRSTVVPQPGDNVKISAVSVSTPVAKHMEAQALRLPVENQLVSQTPQEREDEHMPPIDIDSDSGSE</sequence>
<evidence type="ECO:0000256" key="2">
    <source>
        <dbReference type="ARBA" id="ARBA00010511"/>
    </source>
</evidence>
<keyword evidence="8" id="KW-1185">Reference proteome</keyword>
<evidence type="ECO:0000256" key="3">
    <source>
        <dbReference type="ARBA" id="ARBA00021502"/>
    </source>
</evidence>
<evidence type="ECO:0000256" key="4">
    <source>
        <dbReference type="ARBA" id="ARBA00023242"/>
    </source>
</evidence>
<dbReference type="RefSeq" id="XP_043013231.1">
    <property type="nucleotide sequence ID" value="XM_043148631.1"/>
</dbReference>
<dbReference type="KEGG" id="more:E1B28_004173"/>
<feature type="domain" description="Pre-rRNA-processing protein RIX1 N-terminal" evidence="6">
    <location>
        <begin position="7"/>
        <end position="190"/>
    </location>
</feature>
<dbReference type="Proteomes" id="UP001049176">
    <property type="component" value="Chromosome 2"/>
</dbReference>
<evidence type="ECO:0000256" key="1">
    <source>
        <dbReference type="ARBA" id="ARBA00004123"/>
    </source>
</evidence>
<protein>
    <recommendedName>
        <fullName evidence="3">Pre-rRNA-processing protein RIX1</fullName>
    </recommendedName>
</protein>
<dbReference type="GO" id="GO:0006364">
    <property type="term" value="P:rRNA processing"/>
    <property type="evidence" value="ECO:0007669"/>
    <property type="project" value="TreeGrafter"/>
</dbReference>
<dbReference type="GO" id="GO:0005634">
    <property type="term" value="C:nucleus"/>
    <property type="evidence" value="ECO:0007669"/>
    <property type="project" value="UniProtKB-SubCell"/>
</dbReference>
<evidence type="ECO:0000313" key="7">
    <source>
        <dbReference type="EMBL" id="KAG7096761.1"/>
    </source>
</evidence>
<name>A0A9P8AC37_9AGAR</name>
<accession>A0A9P8AC37</accession>
<proteinExistence type="inferred from homology"/>
<gene>
    <name evidence="7" type="ORF">E1B28_004173</name>
</gene>
<evidence type="ECO:0000259" key="6">
    <source>
        <dbReference type="Pfam" id="PF08167"/>
    </source>
</evidence>
<feature type="region of interest" description="Disordered" evidence="5">
    <location>
        <begin position="608"/>
        <end position="650"/>
    </location>
</feature>
<keyword evidence="4" id="KW-0539">Nucleus</keyword>
<comment type="subcellular location">
    <subcellularLocation>
        <location evidence="1">Nucleus</location>
    </subcellularLocation>
</comment>
<feature type="region of interest" description="Disordered" evidence="5">
    <location>
        <begin position="413"/>
        <end position="437"/>
    </location>
</feature>
<dbReference type="Pfam" id="PF08167">
    <property type="entry name" value="RIX1"/>
    <property type="match status" value="1"/>
</dbReference>
<dbReference type="InterPro" id="IPR012583">
    <property type="entry name" value="RIX1_N"/>
</dbReference>
<evidence type="ECO:0000256" key="5">
    <source>
        <dbReference type="SAM" id="MobiDB-lite"/>
    </source>
</evidence>